<evidence type="ECO:0000256" key="3">
    <source>
        <dbReference type="ARBA" id="ARBA00023136"/>
    </source>
</evidence>
<evidence type="ECO:0000256" key="4">
    <source>
        <dbReference type="SAM" id="SignalP"/>
    </source>
</evidence>
<sequence>MAGLVSADSALLLLLMTCNVDLNARLRPRPLLLRLGIRRNSTGQNRRLRPAPSPPANQYVGVKPKAGDVFQSCFCEDELQNILDRFSSVTYKDTTNTEVNFDVEVLLRGHRDQSVGDKVRKRVEDNVTDIDSTTYFVSNEGLVPFLTLLGLFKDSVPLTEESINPERLWRTSKFASYGSNLAFVLSSWWVSALLNEVNIQLPGCYTPYGCPWDRFVESYGFLQNCDFPNLCGGISYHLRRSQIWHVLYTMNNWE</sequence>
<dbReference type="PANTHER" id="PTHR20963">
    <property type="entry name" value="MULTIPLE INOSITOL POLYPHOSPHATE PHOSPHATASE-RELATED"/>
    <property type="match status" value="1"/>
</dbReference>
<dbReference type="Gene3D" id="3.40.50.1240">
    <property type="entry name" value="Phosphoglycerate mutase-like"/>
    <property type="match status" value="1"/>
</dbReference>
<proteinExistence type="predicted"/>
<keyword evidence="2 4" id="KW-0732">Signal</keyword>
<keyword evidence="6" id="KW-1185">Reference proteome</keyword>
<feature type="chain" id="PRO_5019371384" evidence="4">
    <location>
        <begin position="25"/>
        <end position="254"/>
    </location>
</feature>
<comment type="subcellular location">
    <subcellularLocation>
        <location evidence="1">Membrane</location>
    </subcellularLocation>
</comment>
<dbReference type="GO" id="GO:0016020">
    <property type="term" value="C:membrane"/>
    <property type="evidence" value="ECO:0007669"/>
    <property type="project" value="UniProtKB-SubCell"/>
</dbReference>
<dbReference type="EMBL" id="QCYY01002184">
    <property type="protein sequence ID" value="ROT72266.1"/>
    <property type="molecule type" value="Genomic_DNA"/>
</dbReference>
<protein>
    <submittedName>
        <fullName evidence="5">Histidine acid phosphatase superfamily protein</fullName>
    </submittedName>
</protein>
<evidence type="ECO:0000313" key="5">
    <source>
        <dbReference type="EMBL" id="ROT72266.1"/>
    </source>
</evidence>
<evidence type="ECO:0000256" key="1">
    <source>
        <dbReference type="ARBA" id="ARBA00004370"/>
    </source>
</evidence>
<dbReference type="SUPFAM" id="SSF53254">
    <property type="entry name" value="Phosphoglycerate mutase-like"/>
    <property type="match status" value="1"/>
</dbReference>
<dbReference type="GO" id="GO:0003993">
    <property type="term" value="F:acid phosphatase activity"/>
    <property type="evidence" value="ECO:0007669"/>
    <property type="project" value="TreeGrafter"/>
</dbReference>
<evidence type="ECO:0000256" key="2">
    <source>
        <dbReference type="ARBA" id="ARBA00022729"/>
    </source>
</evidence>
<evidence type="ECO:0000313" key="6">
    <source>
        <dbReference type="Proteomes" id="UP000283509"/>
    </source>
</evidence>
<feature type="signal peptide" evidence="4">
    <location>
        <begin position="1"/>
        <end position="24"/>
    </location>
</feature>
<dbReference type="AlphaFoldDB" id="A0A423T736"/>
<organism evidence="5 6">
    <name type="scientific">Penaeus vannamei</name>
    <name type="common">Whiteleg shrimp</name>
    <name type="synonym">Litopenaeus vannamei</name>
    <dbReference type="NCBI Taxonomy" id="6689"/>
    <lineage>
        <taxon>Eukaryota</taxon>
        <taxon>Metazoa</taxon>
        <taxon>Ecdysozoa</taxon>
        <taxon>Arthropoda</taxon>
        <taxon>Crustacea</taxon>
        <taxon>Multicrustacea</taxon>
        <taxon>Malacostraca</taxon>
        <taxon>Eumalacostraca</taxon>
        <taxon>Eucarida</taxon>
        <taxon>Decapoda</taxon>
        <taxon>Dendrobranchiata</taxon>
        <taxon>Penaeoidea</taxon>
        <taxon>Penaeidae</taxon>
        <taxon>Penaeus</taxon>
    </lineage>
</organism>
<dbReference type="OrthoDB" id="6509975at2759"/>
<name>A0A423T736_PENVA</name>
<dbReference type="Proteomes" id="UP000283509">
    <property type="component" value="Unassembled WGS sequence"/>
</dbReference>
<dbReference type="InterPro" id="IPR029033">
    <property type="entry name" value="His_PPase_superfam"/>
</dbReference>
<accession>A0A423T736</accession>
<reference evidence="5 6" key="1">
    <citation type="submission" date="2018-04" db="EMBL/GenBank/DDBJ databases">
        <authorList>
            <person name="Zhang X."/>
            <person name="Yuan J."/>
            <person name="Li F."/>
            <person name="Xiang J."/>
        </authorList>
    </citation>
    <scope>NUCLEOTIDE SEQUENCE [LARGE SCALE GENOMIC DNA]</scope>
    <source>
        <tissue evidence="5">Muscle</tissue>
    </source>
</reference>
<dbReference type="PANTHER" id="PTHR20963:SF8">
    <property type="entry name" value="MULTIPLE INOSITOL POLYPHOSPHATE PHOSPHATASE 1"/>
    <property type="match status" value="1"/>
</dbReference>
<reference evidence="5 6" key="2">
    <citation type="submission" date="2019-01" db="EMBL/GenBank/DDBJ databases">
        <title>The decoding of complex shrimp genome reveals the adaptation for benthos swimmer, frequently molting mechanism and breeding impact on genome.</title>
        <authorList>
            <person name="Sun Y."/>
            <person name="Gao Y."/>
            <person name="Yu Y."/>
        </authorList>
    </citation>
    <scope>NUCLEOTIDE SEQUENCE [LARGE SCALE GENOMIC DNA]</scope>
    <source>
        <tissue evidence="5">Muscle</tissue>
    </source>
</reference>
<gene>
    <name evidence="5" type="ORF">C7M84_009338</name>
</gene>
<keyword evidence="3" id="KW-0472">Membrane</keyword>
<comment type="caution">
    <text evidence="5">The sequence shown here is derived from an EMBL/GenBank/DDBJ whole genome shotgun (WGS) entry which is preliminary data.</text>
</comment>